<evidence type="ECO:0000256" key="1">
    <source>
        <dbReference type="ARBA" id="ARBA00022475"/>
    </source>
</evidence>
<feature type="compositionally biased region" description="Acidic residues" evidence="6">
    <location>
        <begin position="39"/>
        <end position="51"/>
    </location>
</feature>
<dbReference type="InterPro" id="IPR050490">
    <property type="entry name" value="Bact_solute-bd_prot1"/>
</dbReference>
<dbReference type="KEGG" id="grc:GI584_18765"/>
<dbReference type="PROSITE" id="PS51257">
    <property type="entry name" value="PROKAR_LIPOPROTEIN"/>
    <property type="match status" value="1"/>
</dbReference>
<reference evidence="8 9" key="1">
    <citation type="submission" date="2019-11" db="EMBL/GenBank/DDBJ databases">
        <title>Gracilibacillus salitolerans sp. nov., a moderate halophile isolated from a saline soil in northwest China.</title>
        <authorList>
            <person name="Gan L."/>
        </authorList>
    </citation>
    <scope>NUCLEOTIDE SEQUENCE [LARGE SCALE GENOMIC DNA]</scope>
    <source>
        <strain evidence="8 9">SCU50</strain>
    </source>
</reference>
<accession>A0A5Q2TLX2</accession>
<evidence type="ECO:0000256" key="2">
    <source>
        <dbReference type="ARBA" id="ARBA00022729"/>
    </source>
</evidence>
<dbReference type="Pfam" id="PF01547">
    <property type="entry name" value="SBP_bac_1"/>
    <property type="match status" value="1"/>
</dbReference>
<dbReference type="Proteomes" id="UP000339690">
    <property type="component" value="Chromosome"/>
</dbReference>
<keyword evidence="9" id="KW-1185">Reference proteome</keyword>
<keyword evidence="1" id="KW-1003">Cell membrane</keyword>
<gene>
    <name evidence="8" type="ORF">GI584_18765</name>
</gene>
<feature type="chain" id="PRO_5039322963" evidence="7">
    <location>
        <begin position="20"/>
        <end position="514"/>
    </location>
</feature>
<dbReference type="AlphaFoldDB" id="A0A5Q2TLX2"/>
<protein>
    <submittedName>
        <fullName evidence="8">Extracellular solute-binding protein</fullName>
    </submittedName>
</protein>
<keyword evidence="2 7" id="KW-0732">Signal</keyword>
<evidence type="ECO:0000256" key="7">
    <source>
        <dbReference type="SAM" id="SignalP"/>
    </source>
</evidence>
<name>A0A5Q2TLX2_9BACI</name>
<evidence type="ECO:0000256" key="6">
    <source>
        <dbReference type="SAM" id="MobiDB-lite"/>
    </source>
</evidence>
<evidence type="ECO:0000313" key="8">
    <source>
        <dbReference type="EMBL" id="QGH35969.1"/>
    </source>
</evidence>
<feature type="signal peptide" evidence="7">
    <location>
        <begin position="1"/>
        <end position="19"/>
    </location>
</feature>
<keyword evidence="3" id="KW-0472">Membrane</keyword>
<keyword evidence="4" id="KW-0564">Palmitate</keyword>
<evidence type="ECO:0000313" key="9">
    <source>
        <dbReference type="Proteomes" id="UP000339690"/>
    </source>
</evidence>
<sequence>MLKKGLLMLMVLFLSILVACNGNDEESSSDNNGGSNETENGEEEAANDSDPAEVRVMSHFFSPTPPEQDGEVEQAIEEGTNTDLSIEWVSANNYEEKFNVMLASGDLPDLMLVPDPFSPVYRQAAQQGAFWDVSPYIDDYPNIKEGIADIAWELTSLDGANYGIPRPRPSEGETFFSLRKDWLDNLGMEIPETSDELYEVMRAFTHDDPDQNGEDDTIGYAGYVNPTDMGNMGVFEGIFTGATGQWKDVDGELIHTALLPETRDAIEFLSNAYQDGLIPEDFASLQNSQSQEMFKSGEAGMLSEKAGAFQEVYDTLKSINPDFEFTSLYPLEEVNGYNPAGPGFASVNVISKSVPEEKMKTILQMINDWMEDDVFQLHRHGIEGVHHTVEDGEVVINTEKAQEDAIGDFNQIVYVSDPYASSVKPTFPEEAQELYQEIQDAREETSVPDVSLGLFSETGQTYLPELEKKLQDLKTKIILGSESMEAWDSLVEELEQDPDMQAMTEEMNEAYQAR</sequence>
<evidence type="ECO:0000256" key="5">
    <source>
        <dbReference type="ARBA" id="ARBA00023288"/>
    </source>
</evidence>
<evidence type="ECO:0000256" key="3">
    <source>
        <dbReference type="ARBA" id="ARBA00023136"/>
    </source>
</evidence>
<dbReference type="PANTHER" id="PTHR43649">
    <property type="entry name" value="ARABINOSE-BINDING PROTEIN-RELATED"/>
    <property type="match status" value="1"/>
</dbReference>
<dbReference type="SUPFAM" id="SSF53850">
    <property type="entry name" value="Periplasmic binding protein-like II"/>
    <property type="match status" value="1"/>
</dbReference>
<dbReference type="PANTHER" id="PTHR43649:SF33">
    <property type="entry name" value="POLYGALACTURONAN_RHAMNOGALACTURONAN-BINDING PROTEIN YTCQ"/>
    <property type="match status" value="1"/>
</dbReference>
<dbReference type="RefSeq" id="WP_153792181.1">
    <property type="nucleotide sequence ID" value="NZ_CP045915.1"/>
</dbReference>
<dbReference type="Gene3D" id="3.40.190.10">
    <property type="entry name" value="Periplasmic binding protein-like II"/>
    <property type="match status" value="2"/>
</dbReference>
<dbReference type="EMBL" id="CP045915">
    <property type="protein sequence ID" value="QGH35969.1"/>
    <property type="molecule type" value="Genomic_DNA"/>
</dbReference>
<keyword evidence="5" id="KW-0449">Lipoprotein</keyword>
<evidence type="ECO:0000256" key="4">
    <source>
        <dbReference type="ARBA" id="ARBA00023139"/>
    </source>
</evidence>
<feature type="region of interest" description="Disordered" evidence="6">
    <location>
        <begin position="23"/>
        <end position="51"/>
    </location>
</feature>
<organism evidence="8 9">
    <name type="scientific">Gracilibacillus salitolerans</name>
    <dbReference type="NCBI Taxonomy" id="2663022"/>
    <lineage>
        <taxon>Bacteria</taxon>
        <taxon>Bacillati</taxon>
        <taxon>Bacillota</taxon>
        <taxon>Bacilli</taxon>
        <taxon>Bacillales</taxon>
        <taxon>Bacillaceae</taxon>
        <taxon>Gracilibacillus</taxon>
    </lineage>
</organism>
<dbReference type="InterPro" id="IPR006059">
    <property type="entry name" value="SBP"/>
</dbReference>
<proteinExistence type="predicted"/>
<feature type="compositionally biased region" description="Low complexity" evidence="6">
    <location>
        <begin position="29"/>
        <end position="38"/>
    </location>
</feature>